<sequence length="292" mass="32104">MGRITTIDGVTLHVEDTGQGDPIVFVHEFAGDHRSWAPQVRYFSRRYRCIAYSARGYLPSDVPEDVSAYSQRRVVDDIRDVLDGLRIDKAHVVGLSMGGIATLHFGLTYPARALSLVAAGAGAGSEPDYHARFKREALLTADLIEEKGMQAFAAVYGAAATRQTLADKDPRGFEEFSRQLAEHSAKGSANTMRGYQATRPSLYDFETQFAALDVPTLLVVGDEDDHCVKPSLFLKRIMPTAGLAVLPKTGHAVNLEEQAWFNAIVADFLAQVEHGRWPVRDPSTAGELMRVR</sequence>
<organism evidence="3 4">
    <name type="scientific">Microbaculum marinisediminis</name>
    <dbReference type="NCBI Taxonomy" id="2931392"/>
    <lineage>
        <taxon>Bacteria</taxon>
        <taxon>Pseudomonadati</taxon>
        <taxon>Pseudomonadota</taxon>
        <taxon>Alphaproteobacteria</taxon>
        <taxon>Hyphomicrobiales</taxon>
        <taxon>Tepidamorphaceae</taxon>
        <taxon>Microbaculum</taxon>
    </lineage>
</organism>
<evidence type="ECO:0000313" key="3">
    <source>
        <dbReference type="EMBL" id="MCT8970939.1"/>
    </source>
</evidence>
<accession>A0AAW5QX75</accession>
<dbReference type="PANTHER" id="PTHR43798">
    <property type="entry name" value="MONOACYLGLYCEROL LIPASE"/>
    <property type="match status" value="1"/>
</dbReference>
<reference evidence="3 4" key="1">
    <citation type="submission" date="2022-04" db="EMBL/GenBank/DDBJ databases">
        <authorList>
            <person name="Ye Y.-Q."/>
            <person name="Du Z.-J."/>
        </authorList>
    </citation>
    <scope>NUCLEOTIDE SEQUENCE [LARGE SCALE GENOMIC DNA]</scope>
    <source>
        <strain evidence="3 4">A6E488</strain>
    </source>
</reference>
<evidence type="ECO:0000256" key="1">
    <source>
        <dbReference type="ARBA" id="ARBA00022801"/>
    </source>
</evidence>
<feature type="domain" description="AB hydrolase-1" evidence="2">
    <location>
        <begin position="22"/>
        <end position="257"/>
    </location>
</feature>
<dbReference type="Gene3D" id="3.40.50.1820">
    <property type="entry name" value="alpha/beta hydrolase"/>
    <property type="match status" value="1"/>
</dbReference>
<dbReference type="AlphaFoldDB" id="A0AAW5QX75"/>
<evidence type="ECO:0000259" key="2">
    <source>
        <dbReference type="Pfam" id="PF00561"/>
    </source>
</evidence>
<dbReference type="InterPro" id="IPR050266">
    <property type="entry name" value="AB_hydrolase_sf"/>
</dbReference>
<dbReference type="PRINTS" id="PR00111">
    <property type="entry name" value="ABHYDROLASE"/>
</dbReference>
<dbReference type="Proteomes" id="UP001320898">
    <property type="component" value="Unassembled WGS sequence"/>
</dbReference>
<proteinExistence type="predicted"/>
<dbReference type="EMBL" id="JALIDZ010000002">
    <property type="protein sequence ID" value="MCT8970939.1"/>
    <property type="molecule type" value="Genomic_DNA"/>
</dbReference>
<evidence type="ECO:0000313" key="4">
    <source>
        <dbReference type="Proteomes" id="UP001320898"/>
    </source>
</evidence>
<dbReference type="Pfam" id="PF00561">
    <property type="entry name" value="Abhydrolase_1"/>
    <property type="match status" value="1"/>
</dbReference>
<dbReference type="GO" id="GO:0016020">
    <property type="term" value="C:membrane"/>
    <property type="evidence" value="ECO:0007669"/>
    <property type="project" value="TreeGrafter"/>
</dbReference>
<dbReference type="PANTHER" id="PTHR43798:SF31">
    <property type="entry name" value="AB HYDROLASE SUPERFAMILY PROTEIN YCLE"/>
    <property type="match status" value="1"/>
</dbReference>
<dbReference type="RefSeq" id="WP_261614516.1">
    <property type="nucleotide sequence ID" value="NZ_JALIDZ010000002.1"/>
</dbReference>
<name>A0AAW5QX75_9HYPH</name>
<dbReference type="GO" id="GO:0016787">
    <property type="term" value="F:hydrolase activity"/>
    <property type="evidence" value="ECO:0007669"/>
    <property type="project" value="UniProtKB-KW"/>
</dbReference>
<keyword evidence="4" id="KW-1185">Reference proteome</keyword>
<comment type="caution">
    <text evidence="3">The sequence shown here is derived from an EMBL/GenBank/DDBJ whole genome shotgun (WGS) entry which is preliminary data.</text>
</comment>
<dbReference type="InterPro" id="IPR029058">
    <property type="entry name" value="AB_hydrolase_fold"/>
</dbReference>
<keyword evidence="1 3" id="KW-0378">Hydrolase</keyword>
<protein>
    <submittedName>
        <fullName evidence="3">Alpha/beta hydrolase</fullName>
    </submittedName>
</protein>
<dbReference type="SUPFAM" id="SSF53474">
    <property type="entry name" value="alpha/beta-Hydrolases"/>
    <property type="match status" value="1"/>
</dbReference>
<gene>
    <name evidence="3" type="ORF">MUB46_03610</name>
</gene>
<dbReference type="InterPro" id="IPR000073">
    <property type="entry name" value="AB_hydrolase_1"/>
</dbReference>